<dbReference type="GO" id="GO:0008233">
    <property type="term" value="F:peptidase activity"/>
    <property type="evidence" value="ECO:0007669"/>
    <property type="project" value="UniProtKB-KW"/>
</dbReference>
<accession>A0A840CPW0</accession>
<keyword evidence="2" id="KW-0479">Metal-binding</keyword>
<dbReference type="GO" id="GO:0046872">
    <property type="term" value="F:metal ion binding"/>
    <property type="evidence" value="ECO:0007669"/>
    <property type="project" value="UniProtKB-KW"/>
</dbReference>
<dbReference type="PANTHER" id="PTHR43270:SF12">
    <property type="entry name" value="SUCCINYL-DIAMINOPIMELATE DESUCCINYLASE"/>
    <property type="match status" value="1"/>
</dbReference>
<keyword evidence="6" id="KW-1185">Reference proteome</keyword>
<evidence type="ECO:0000256" key="1">
    <source>
        <dbReference type="ARBA" id="ARBA00022670"/>
    </source>
</evidence>
<evidence type="ECO:0000313" key="5">
    <source>
        <dbReference type="EMBL" id="MBB4038050.1"/>
    </source>
</evidence>
<dbReference type="FunFam" id="3.30.70.360:FF:000016">
    <property type="entry name" value="Peptidase family M20/M25/M40"/>
    <property type="match status" value="1"/>
</dbReference>
<dbReference type="CDD" id="cd05680">
    <property type="entry name" value="M20_dipept_like"/>
    <property type="match status" value="1"/>
</dbReference>
<dbReference type="GO" id="GO:0006508">
    <property type="term" value="P:proteolysis"/>
    <property type="evidence" value="ECO:0007669"/>
    <property type="project" value="UniProtKB-KW"/>
</dbReference>
<evidence type="ECO:0000256" key="3">
    <source>
        <dbReference type="ARBA" id="ARBA00022801"/>
    </source>
</evidence>
<evidence type="ECO:0000313" key="6">
    <source>
        <dbReference type="Proteomes" id="UP000555103"/>
    </source>
</evidence>
<comment type="caution">
    <text evidence="5">The sequence shown here is derived from an EMBL/GenBank/DDBJ whole genome shotgun (WGS) entry which is preliminary data.</text>
</comment>
<keyword evidence="1" id="KW-0645">Protease</keyword>
<dbReference type="EMBL" id="JACIEP010000021">
    <property type="protein sequence ID" value="MBB4038050.1"/>
    <property type="molecule type" value="Genomic_DNA"/>
</dbReference>
<dbReference type="InterPro" id="IPR051458">
    <property type="entry name" value="Cyt/Met_Dipeptidase"/>
</dbReference>
<evidence type="ECO:0000256" key="2">
    <source>
        <dbReference type="ARBA" id="ARBA00022723"/>
    </source>
</evidence>
<dbReference type="PANTHER" id="PTHR43270">
    <property type="entry name" value="BETA-ALA-HIS DIPEPTIDASE"/>
    <property type="match status" value="1"/>
</dbReference>
<keyword evidence="3" id="KW-0378">Hydrolase</keyword>
<dbReference type="Pfam" id="PF07687">
    <property type="entry name" value="M20_dimer"/>
    <property type="match status" value="1"/>
</dbReference>
<dbReference type="Pfam" id="PF01546">
    <property type="entry name" value="Peptidase_M20"/>
    <property type="match status" value="1"/>
</dbReference>
<gene>
    <name evidence="5" type="ORF">GGR21_003977</name>
</gene>
<reference evidence="5 6" key="1">
    <citation type="submission" date="2020-08" db="EMBL/GenBank/DDBJ databases">
        <title>Genomic Encyclopedia of Type Strains, Phase IV (KMG-IV): sequencing the most valuable type-strain genomes for metagenomic binning, comparative biology and taxonomic classification.</title>
        <authorList>
            <person name="Goeker M."/>
        </authorList>
    </citation>
    <scope>NUCLEOTIDE SEQUENCE [LARGE SCALE GENOMIC DNA]</scope>
    <source>
        <strain evidence="5 6">DSM 104969</strain>
    </source>
</reference>
<dbReference type="SUPFAM" id="SSF53187">
    <property type="entry name" value="Zn-dependent exopeptidases"/>
    <property type="match status" value="1"/>
</dbReference>
<dbReference type="InterPro" id="IPR002933">
    <property type="entry name" value="Peptidase_M20"/>
</dbReference>
<dbReference type="Proteomes" id="UP000555103">
    <property type="component" value="Unassembled WGS sequence"/>
</dbReference>
<name>A0A840CPW0_9BACT</name>
<dbReference type="NCBIfam" id="NF005914">
    <property type="entry name" value="PRK07907.1"/>
    <property type="match status" value="1"/>
</dbReference>
<sequence length="458" mass="50724">MKDLEKYIKANKDRFLEELFELIRIPSISSHPDRKPDMYRAAEKWKELLLKAGADNAEIFETDGNPVTYGEKIIDAEAPTVLVYGHMDVMPVDPLELWNTDPFEPVIKDGKIWARGADDDKGQAFMHAKAFEYLVQTNNLPCNVKFLIEGEEEVGSPSLPAFCKKHKKMLAADVILVSDTSMIAPDIPSITTGLRGLAYWQVEVTGPNADLHSGLFGGAVANPINVLAKMIAQTMDEDGRILIPGFYDDVQEVSKKERSMLGKAPFSLDAYKKALDVKEVFGEKGYTTNERTGIRPTFDVCGIWGGYTGEGAKTVLPSKAYAKISTRLVPNQSHEKIAKLFIKYFTSIAPKTVKVKVEYLHGGPSYVCPIDLPAYKAAEKAYTDVYGKTPVPVRSGGSIPIISTFESVLGIKSVLMGFGLQSDAIHSPNENYPLEQFFNGIRTIPLFYKYFAEGAKKK</sequence>
<feature type="domain" description="Peptidase M20 dimerisation" evidence="4">
    <location>
        <begin position="192"/>
        <end position="352"/>
    </location>
</feature>
<dbReference type="Gene3D" id="3.40.630.10">
    <property type="entry name" value="Zn peptidases"/>
    <property type="match status" value="1"/>
</dbReference>
<protein>
    <submittedName>
        <fullName evidence="5">Acetylornithine deacetylase/succinyl-diaminopimelate desuccinylase-like protein</fullName>
    </submittedName>
</protein>
<dbReference type="Gene3D" id="3.30.70.360">
    <property type="match status" value="1"/>
</dbReference>
<dbReference type="NCBIfam" id="NF006579">
    <property type="entry name" value="PRK09104.1"/>
    <property type="match status" value="1"/>
</dbReference>
<dbReference type="NCBIfam" id="NF006053">
    <property type="entry name" value="PRK08201.1"/>
    <property type="match status" value="1"/>
</dbReference>
<dbReference type="RefSeq" id="WP_183308888.1">
    <property type="nucleotide sequence ID" value="NZ_JACIEP010000021.1"/>
</dbReference>
<proteinExistence type="predicted"/>
<organism evidence="5 6">
    <name type="scientific">Dysgonomonas hofstadii</name>
    <dbReference type="NCBI Taxonomy" id="637886"/>
    <lineage>
        <taxon>Bacteria</taxon>
        <taxon>Pseudomonadati</taxon>
        <taxon>Bacteroidota</taxon>
        <taxon>Bacteroidia</taxon>
        <taxon>Bacteroidales</taxon>
        <taxon>Dysgonomonadaceae</taxon>
        <taxon>Dysgonomonas</taxon>
    </lineage>
</organism>
<evidence type="ECO:0000259" key="4">
    <source>
        <dbReference type="Pfam" id="PF07687"/>
    </source>
</evidence>
<dbReference type="AlphaFoldDB" id="A0A840CPW0"/>
<dbReference type="InterPro" id="IPR011650">
    <property type="entry name" value="Peptidase_M20_dimer"/>
</dbReference>